<dbReference type="Proteomes" id="UP000217790">
    <property type="component" value="Unassembled WGS sequence"/>
</dbReference>
<name>A0A2H3CKA8_ARMGA</name>
<dbReference type="OrthoDB" id="3250747at2759"/>
<proteinExistence type="predicted"/>
<organism evidence="2 3">
    <name type="scientific">Armillaria gallica</name>
    <name type="common">Bulbous honey fungus</name>
    <name type="synonym">Armillaria bulbosa</name>
    <dbReference type="NCBI Taxonomy" id="47427"/>
    <lineage>
        <taxon>Eukaryota</taxon>
        <taxon>Fungi</taxon>
        <taxon>Dikarya</taxon>
        <taxon>Basidiomycota</taxon>
        <taxon>Agaricomycotina</taxon>
        <taxon>Agaricomycetes</taxon>
        <taxon>Agaricomycetidae</taxon>
        <taxon>Agaricales</taxon>
        <taxon>Marasmiineae</taxon>
        <taxon>Physalacriaceae</taxon>
        <taxon>Armillaria</taxon>
    </lineage>
</organism>
<evidence type="ECO:0000313" key="3">
    <source>
        <dbReference type="Proteomes" id="UP000217790"/>
    </source>
</evidence>
<feature type="non-terminal residue" evidence="2">
    <location>
        <position position="174"/>
    </location>
</feature>
<sequence>PSNSSPTTLSCVSKEPGTETATLRKSSRRHGTVHNFDFDKSHGYSLEWASEIEFQAWLKSEIKAKRIEFNLKETRCNKKAIEDQVWTHTRMYVCAREGVGGAKKNRQESAKAADWDRKVPIKRLADGCPCRLQVKRYPDTNLLRGKYNDTHSHDTGKENILYTNISRETQHEAE</sequence>
<feature type="compositionally biased region" description="Polar residues" evidence="1">
    <location>
        <begin position="1"/>
        <end position="11"/>
    </location>
</feature>
<dbReference type="STRING" id="47427.A0A2H3CKA8"/>
<evidence type="ECO:0008006" key="4">
    <source>
        <dbReference type="Google" id="ProtNLM"/>
    </source>
</evidence>
<reference evidence="3" key="1">
    <citation type="journal article" date="2017" name="Nat. Ecol. Evol.">
        <title>Genome expansion and lineage-specific genetic innovations in the forest pathogenic fungi Armillaria.</title>
        <authorList>
            <person name="Sipos G."/>
            <person name="Prasanna A.N."/>
            <person name="Walter M.C."/>
            <person name="O'Connor E."/>
            <person name="Balint B."/>
            <person name="Krizsan K."/>
            <person name="Kiss B."/>
            <person name="Hess J."/>
            <person name="Varga T."/>
            <person name="Slot J."/>
            <person name="Riley R."/>
            <person name="Boka B."/>
            <person name="Rigling D."/>
            <person name="Barry K."/>
            <person name="Lee J."/>
            <person name="Mihaltcheva S."/>
            <person name="LaButti K."/>
            <person name="Lipzen A."/>
            <person name="Waldron R."/>
            <person name="Moloney N.M."/>
            <person name="Sperisen C."/>
            <person name="Kredics L."/>
            <person name="Vagvoelgyi C."/>
            <person name="Patrignani A."/>
            <person name="Fitzpatrick D."/>
            <person name="Nagy I."/>
            <person name="Doyle S."/>
            <person name="Anderson J.B."/>
            <person name="Grigoriev I.V."/>
            <person name="Gueldener U."/>
            <person name="Muensterkoetter M."/>
            <person name="Nagy L.G."/>
        </authorList>
    </citation>
    <scope>NUCLEOTIDE SEQUENCE [LARGE SCALE GENOMIC DNA]</scope>
    <source>
        <strain evidence="3">Ar21-2</strain>
    </source>
</reference>
<accession>A0A2H3CKA8</accession>
<feature type="region of interest" description="Disordered" evidence="1">
    <location>
        <begin position="1"/>
        <end position="26"/>
    </location>
</feature>
<keyword evidence="3" id="KW-1185">Reference proteome</keyword>
<protein>
    <recommendedName>
        <fullName evidence="4">FAR1 domain-containing protein</fullName>
    </recommendedName>
</protein>
<gene>
    <name evidence="2" type="ORF">ARMGADRAFT_909767</name>
</gene>
<evidence type="ECO:0000256" key="1">
    <source>
        <dbReference type="SAM" id="MobiDB-lite"/>
    </source>
</evidence>
<evidence type="ECO:0000313" key="2">
    <source>
        <dbReference type="EMBL" id="PBK82310.1"/>
    </source>
</evidence>
<dbReference type="InParanoid" id="A0A2H3CKA8"/>
<dbReference type="AlphaFoldDB" id="A0A2H3CKA8"/>
<feature type="non-terminal residue" evidence="2">
    <location>
        <position position="1"/>
    </location>
</feature>
<dbReference type="OMA" id="RWVETHY"/>
<dbReference type="EMBL" id="KZ293719">
    <property type="protein sequence ID" value="PBK82310.1"/>
    <property type="molecule type" value="Genomic_DNA"/>
</dbReference>